<dbReference type="AlphaFoldDB" id="A0A6P6WAY8"/>
<comment type="similarity">
    <text evidence="2 10">Belongs to the HAK/KUP transporter (TC 2.A.72.3) family.</text>
</comment>
<comment type="caution">
    <text evidence="10">Lacks conserved residue(s) required for the propagation of feature annotation.</text>
</comment>
<reference evidence="14" key="1">
    <citation type="journal article" date="2025" name="Foods">
        <title>Unveiling the Microbial Signatures of Arabica Coffee Cherries: Insights into Ripeness Specific Diversity, Functional Traits, and Implications for Quality and Safety.</title>
        <authorList>
            <consortium name="RefSeq"/>
            <person name="Tenea G.N."/>
            <person name="Cifuentes V."/>
            <person name="Reyes P."/>
            <person name="Cevallos-Vallejos M."/>
        </authorList>
    </citation>
    <scope>NUCLEOTIDE SEQUENCE [LARGE SCALE GENOMIC DNA]</scope>
</reference>
<feature type="transmembrane region" description="Helical" evidence="10">
    <location>
        <begin position="490"/>
        <end position="508"/>
    </location>
</feature>
<dbReference type="InterPro" id="IPR003855">
    <property type="entry name" value="K+_transporter"/>
</dbReference>
<reference evidence="15" key="2">
    <citation type="submission" date="2025-08" db="UniProtKB">
        <authorList>
            <consortium name="RefSeq"/>
        </authorList>
    </citation>
    <scope>IDENTIFICATION</scope>
    <source>
        <tissue evidence="15">Leaves</tissue>
    </source>
</reference>
<feature type="transmembrane region" description="Helical" evidence="10">
    <location>
        <begin position="310"/>
        <end position="329"/>
    </location>
</feature>
<dbReference type="RefSeq" id="XP_027112190.2">
    <property type="nucleotide sequence ID" value="XM_027256389.2"/>
</dbReference>
<dbReference type="Pfam" id="PF22776">
    <property type="entry name" value="K_trans_C"/>
    <property type="match status" value="1"/>
</dbReference>
<feature type="compositionally biased region" description="Polar residues" evidence="11">
    <location>
        <begin position="1"/>
        <end position="10"/>
    </location>
</feature>
<name>A0A6P6WAY8_COFAR</name>
<keyword evidence="4 10" id="KW-0633">Potassium transport</keyword>
<keyword evidence="7 10" id="KW-1133">Transmembrane helix</keyword>
<feature type="transmembrane region" description="Helical" evidence="10">
    <location>
        <begin position="341"/>
        <end position="363"/>
    </location>
</feature>
<dbReference type="PANTHER" id="PTHR30540">
    <property type="entry name" value="OSMOTIC STRESS POTASSIUM TRANSPORTER"/>
    <property type="match status" value="1"/>
</dbReference>
<keyword evidence="14" id="KW-1185">Reference proteome</keyword>
<evidence type="ECO:0000256" key="3">
    <source>
        <dbReference type="ARBA" id="ARBA00022448"/>
    </source>
</evidence>
<dbReference type="InterPro" id="IPR053952">
    <property type="entry name" value="K_trans_C"/>
</dbReference>
<feature type="domain" description="K+ potassium transporter C-terminal" evidence="13">
    <location>
        <begin position="570"/>
        <end position="735"/>
    </location>
</feature>
<evidence type="ECO:0000313" key="15">
    <source>
        <dbReference type="RefSeq" id="XP_027112190.2"/>
    </source>
</evidence>
<evidence type="ECO:0000256" key="8">
    <source>
        <dbReference type="ARBA" id="ARBA00023065"/>
    </source>
</evidence>
<evidence type="ECO:0000259" key="13">
    <source>
        <dbReference type="Pfam" id="PF22776"/>
    </source>
</evidence>
<dbReference type="GeneID" id="113731240"/>
<gene>
    <name evidence="15" type="primary">LOC113731240</name>
</gene>
<evidence type="ECO:0000256" key="7">
    <source>
        <dbReference type="ARBA" id="ARBA00022989"/>
    </source>
</evidence>
<dbReference type="PANTHER" id="PTHR30540:SF106">
    <property type="entry name" value="POTASSIUM TRANSPORTER 26"/>
    <property type="match status" value="1"/>
</dbReference>
<feature type="domain" description="K+ potassium transporter integral membrane" evidence="12">
    <location>
        <begin position="72"/>
        <end position="557"/>
    </location>
</feature>
<comment type="function">
    <text evidence="10">Potassium transporter.</text>
</comment>
<dbReference type="OrthoDB" id="504708at2759"/>
<dbReference type="GO" id="GO:0015079">
    <property type="term" value="F:potassium ion transmembrane transporter activity"/>
    <property type="evidence" value="ECO:0007669"/>
    <property type="project" value="UniProtKB-UniRule"/>
</dbReference>
<keyword evidence="9 10" id="KW-0472">Membrane</keyword>
<dbReference type="InterPro" id="IPR053951">
    <property type="entry name" value="K_trans_N"/>
</dbReference>
<feature type="transmembrane region" description="Helical" evidence="10">
    <location>
        <begin position="264"/>
        <end position="284"/>
    </location>
</feature>
<dbReference type="NCBIfam" id="TIGR00794">
    <property type="entry name" value="kup"/>
    <property type="match status" value="1"/>
</dbReference>
<keyword evidence="8 10" id="KW-0406">Ion transport</keyword>
<evidence type="ECO:0000256" key="2">
    <source>
        <dbReference type="ARBA" id="ARBA00008440"/>
    </source>
</evidence>
<accession>A0A6P6WAY8</accession>
<sequence>MEGKVANSSVLEDDLENGGTGEDAVGFRPPGAGNIIELSSAVDRTLSFSRVFKSPPTPNEPKEYPAVQTLLLAYQSLGVVYGDLATSPVNVFSATNLTNVTAEDLLGTFSLMFWSLTIIVWIKYVFIVIHADDHGEGGTFALYSYLRRHINFRTKLTIRNTRWSTDESMRFSNRASPLRSKTKEFIERSIRAQNFITVIVLLGTCMVIGDGALTPATCVLSAVQGVQSLSPKITQDHVVLTSVAVLIPLFLFQRCGTSKVSFTFSPIMLLWLATNASIGIYNIFKYYPSILKAVSPHYIVLFSSRNAKTLWNLLGAVFLGITGAEAMFADLGHFNKQAIQWAFSFVVYPALIITYAGETAYLIKYPEKINNAYYSCLPRPVYWPMFVISTLAAVVASQSMISASFSIVKQSLTLGCFPRVKMVHTSSKHEGQVYSPEVNYALMILCVGLVIGFKGGVALANAYGVVVIWVMLITTLLTSLVMLVIWNSNILLVLGFLVPYVIIEGIFMTSMLNKIPQGGWVPFAISAILGTVMLSWTYGRSKKSVYEEEGKMSIGELNQKLSSTCIFRTPGICFFFTDLVDGIPPIIRHYIQHTNSVREIMVVVTIRTLPIKTVLPEERFVVGKLGVEGVYRCLVQLGYKDSLNMEGGGCTREIVAKLRGNEDTTAEQRKLHSASENETVFVMGRTILAANENDGWLARFTIEYLYSFLQKNCRSSVSALQVPPEKTMQVGMLYRL</sequence>
<dbReference type="Proteomes" id="UP001652660">
    <property type="component" value="Chromosome 2e"/>
</dbReference>
<dbReference type="GO" id="GO:0005886">
    <property type="term" value="C:plasma membrane"/>
    <property type="evidence" value="ECO:0007669"/>
    <property type="project" value="UniProtKB-SubCell"/>
</dbReference>
<evidence type="ECO:0000313" key="14">
    <source>
        <dbReference type="Proteomes" id="UP001652660"/>
    </source>
</evidence>
<feature type="transmembrane region" description="Helical" evidence="10">
    <location>
        <begin position="195"/>
        <end position="213"/>
    </location>
</feature>
<protein>
    <recommendedName>
        <fullName evidence="10">Potassium transporter</fullName>
    </recommendedName>
</protein>
<feature type="transmembrane region" description="Helical" evidence="10">
    <location>
        <begin position="438"/>
        <end position="460"/>
    </location>
</feature>
<keyword evidence="5 10" id="KW-0812">Transmembrane</keyword>
<keyword evidence="3" id="KW-0813">Transport</keyword>
<feature type="transmembrane region" description="Helical" evidence="10">
    <location>
        <begin position="105"/>
        <end position="126"/>
    </location>
</feature>
<comment type="subcellular location">
    <subcellularLocation>
        <location evidence="1">Cell membrane</location>
        <topology evidence="1">Multi-pass membrane protein</topology>
    </subcellularLocation>
    <subcellularLocation>
        <location evidence="10">Membrane</location>
        <topology evidence="10">Multi-pass membrane protein</topology>
    </subcellularLocation>
</comment>
<evidence type="ECO:0000256" key="10">
    <source>
        <dbReference type="RuleBase" id="RU321113"/>
    </source>
</evidence>
<feature type="transmembrane region" description="Helical" evidence="10">
    <location>
        <begin position="383"/>
        <end position="408"/>
    </location>
</feature>
<feature type="transmembrane region" description="Helical" evidence="10">
    <location>
        <begin position="520"/>
        <end position="538"/>
    </location>
</feature>
<feature type="region of interest" description="Disordered" evidence="11">
    <location>
        <begin position="1"/>
        <end position="28"/>
    </location>
</feature>
<keyword evidence="6 10" id="KW-0630">Potassium</keyword>
<feature type="transmembrane region" description="Helical" evidence="10">
    <location>
        <begin position="466"/>
        <end position="485"/>
    </location>
</feature>
<proteinExistence type="inferred from homology"/>
<dbReference type="Pfam" id="PF02705">
    <property type="entry name" value="K_trans"/>
    <property type="match status" value="1"/>
</dbReference>
<evidence type="ECO:0000256" key="5">
    <source>
        <dbReference type="ARBA" id="ARBA00022692"/>
    </source>
</evidence>
<evidence type="ECO:0000256" key="11">
    <source>
        <dbReference type="SAM" id="MobiDB-lite"/>
    </source>
</evidence>
<organism evidence="14 15">
    <name type="scientific">Coffea arabica</name>
    <name type="common">Arabian coffee</name>
    <dbReference type="NCBI Taxonomy" id="13443"/>
    <lineage>
        <taxon>Eukaryota</taxon>
        <taxon>Viridiplantae</taxon>
        <taxon>Streptophyta</taxon>
        <taxon>Embryophyta</taxon>
        <taxon>Tracheophyta</taxon>
        <taxon>Spermatophyta</taxon>
        <taxon>Magnoliopsida</taxon>
        <taxon>eudicotyledons</taxon>
        <taxon>Gunneridae</taxon>
        <taxon>Pentapetalae</taxon>
        <taxon>asterids</taxon>
        <taxon>lamiids</taxon>
        <taxon>Gentianales</taxon>
        <taxon>Rubiaceae</taxon>
        <taxon>Ixoroideae</taxon>
        <taxon>Gardenieae complex</taxon>
        <taxon>Bertiereae - Coffeeae clade</taxon>
        <taxon>Coffeeae</taxon>
        <taxon>Coffea</taxon>
    </lineage>
</organism>
<evidence type="ECO:0000256" key="9">
    <source>
        <dbReference type="ARBA" id="ARBA00023136"/>
    </source>
</evidence>
<evidence type="ECO:0000256" key="1">
    <source>
        <dbReference type="ARBA" id="ARBA00004651"/>
    </source>
</evidence>
<evidence type="ECO:0000256" key="4">
    <source>
        <dbReference type="ARBA" id="ARBA00022538"/>
    </source>
</evidence>
<evidence type="ECO:0000259" key="12">
    <source>
        <dbReference type="Pfam" id="PF02705"/>
    </source>
</evidence>
<evidence type="ECO:0000256" key="6">
    <source>
        <dbReference type="ARBA" id="ARBA00022958"/>
    </source>
</evidence>